<keyword evidence="2" id="KW-1185">Reference proteome</keyword>
<evidence type="ECO:0000313" key="1">
    <source>
        <dbReference type="EMBL" id="KII67841.1"/>
    </source>
</evidence>
<reference evidence="1 2" key="1">
    <citation type="journal article" date="2014" name="Genome Biol. Evol.">
        <title>The genome of the myxosporean Thelohanellus kitauei shows adaptations to nutrient acquisition within its fish host.</title>
        <authorList>
            <person name="Yang Y."/>
            <person name="Xiong J."/>
            <person name="Zhou Z."/>
            <person name="Huo F."/>
            <person name="Miao W."/>
            <person name="Ran C."/>
            <person name="Liu Y."/>
            <person name="Zhang J."/>
            <person name="Feng J."/>
            <person name="Wang M."/>
            <person name="Wang M."/>
            <person name="Wang L."/>
            <person name="Yao B."/>
        </authorList>
    </citation>
    <scope>NUCLEOTIDE SEQUENCE [LARGE SCALE GENOMIC DNA]</scope>
    <source>
        <strain evidence="1">Wuqing</strain>
    </source>
</reference>
<gene>
    <name evidence="1" type="ORF">RF11_05400</name>
</gene>
<organism evidence="1 2">
    <name type="scientific">Thelohanellus kitauei</name>
    <name type="common">Myxosporean</name>
    <dbReference type="NCBI Taxonomy" id="669202"/>
    <lineage>
        <taxon>Eukaryota</taxon>
        <taxon>Metazoa</taxon>
        <taxon>Cnidaria</taxon>
        <taxon>Myxozoa</taxon>
        <taxon>Myxosporea</taxon>
        <taxon>Bivalvulida</taxon>
        <taxon>Platysporina</taxon>
        <taxon>Myxobolidae</taxon>
        <taxon>Thelohanellus</taxon>
    </lineage>
</organism>
<sequence>MNICYSKIIFYDNFSHCSHRRYESIDEKCYIESYHIWDWYERACHKANQFVKSVFQLMKSNDNICVDDIAGNRVLEICQYQFNLDTVSLLINNKLFFYTILQNIYKINEFPPELQVKGKIYDVEVDKFSKCIYGHFEEGIGKKCYTTQKELDKQFQLIVMDSNILGIEIDQRTGHYQLYVSYFVKTTNKLAVVILTTSGDEIRSFKVEERVQDMGYFNDFYYVYTESKSMKVDMHNNIEFLVNVYITSGTRYTENYENG</sequence>
<name>A0A0C2MKU4_THEKT</name>
<evidence type="ECO:0000313" key="2">
    <source>
        <dbReference type="Proteomes" id="UP000031668"/>
    </source>
</evidence>
<protein>
    <submittedName>
        <fullName evidence="1">Uncharacterized protein</fullName>
    </submittedName>
</protein>
<accession>A0A0C2MKU4</accession>
<comment type="caution">
    <text evidence="1">The sequence shown here is derived from an EMBL/GenBank/DDBJ whole genome shotgun (WGS) entry which is preliminary data.</text>
</comment>
<dbReference type="Proteomes" id="UP000031668">
    <property type="component" value="Unassembled WGS sequence"/>
</dbReference>
<proteinExistence type="predicted"/>
<dbReference type="EMBL" id="JWZT01003067">
    <property type="protein sequence ID" value="KII67841.1"/>
    <property type="molecule type" value="Genomic_DNA"/>
</dbReference>
<dbReference type="AlphaFoldDB" id="A0A0C2MKU4"/>